<comment type="caution">
    <text evidence="1">The sequence shown here is derived from an EMBL/GenBank/DDBJ whole genome shotgun (WGS) entry which is preliminary data.</text>
</comment>
<evidence type="ECO:0000313" key="1">
    <source>
        <dbReference type="EMBL" id="PIT92254.1"/>
    </source>
</evidence>
<evidence type="ECO:0000313" key="2">
    <source>
        <dbReference type="Proteomes" id="UP000228635"/>
    </source>
</evidence>
<sequence length="134" mass="15463">MAGTIAFVLSLCGVLPHAEEVQASNPPAYKVHWRIHDPDTGEFLQRVNQLPPYLSVPIPPVGTYYRTYDQITFENTGERIYERWFKVVFVEVSTGETIGRDGQVYWQYNEAYVARIDVVETNRPLVDMPPPLYR</sequence>
<dbReference type="EMBL" id="PFBA01000027">
    <property type="protein sequence ID" value="PIT92254.1"/>
    <property type="molecule type" value="Genomic_DNA"/>
</dbReference>
<proteinExistence type="predicted"/>
<protein>
    <submittedName>
        <fullName evidence="1">Uncharacterized protein</fullName>
    </submittedName>
</protein>
<dbReference type="Proteomes" id="UP000228635">
    <property type="component" value="Unassembled WGS sequence"/>
</dbReference>
<dbReference type="AlphaFoldDB" id="A0A2M6WHP7"/>
<reference evidence="2" key="1">
    <citation type="submission" date="2017-09" db="EMBL/GenBank/DDBJ databases">
        <title>Depth-based differentiation of microbial function through sediment-hosted aquifers and enrichment of novel symbionts in the deep terrestrial subsurface.</title>
        <authorList>
            <person name="Probst A.J."/>
            <person name="Ladd B."/>
            <person name="Jarett J.K."/>
            <person name="Geller-Mcgrath D.E."/>
            <person name="Sieber C.M.K."/>
            <person name="Emerson J.B."/>
            <person name="Anantharaman K."/>
            <person name="Thomas B.C."/>
            <person name="Malmstrom R."/>
            <person name="Stieglmeier M."/>
            <person name="Klingl A."/>
            <person name="Woyke T."/>
            <person name="Ryan C.M."/>
            <person name="Banfield J.F."/>
        </authorList>
    </citation>
    <scope>NUCLEOTIDE SEQUENCE [LARGE SCALE GENOMIC DNA]</scope>
</reference>
<accession>A0A2M6WHP7</accession>
<gene>
    <name evidence="1" type="ORF">COU08_03005</name>
</gene>
<organism evidence="1 2">
    <name type="scientific">Candidatus Harrisonbacteria bacterium CG10_big_fil_rev_8_21_14_0_10_42_17</name>
    <dbReference type="NCBI Taxonomy" id="1974584"/>
    <lineage>
        <taxon>Bacteria</taxon>
        <taxon>Candidatus Harrisoniibacteriota</taxon>
    </lineage>
</organism>
<name>A0A2M6WHP7_9BACT</name>